<gene>
    <name evidence="1" type="ORF">H8S07_01990</name>
</gene>
<dbReference type="EMBL" id="JACOOY010000002">
    <property type="protein sequence ID" value="MBC5664058.1"/>
    <property type="molecule type" value="Genomic_DNA"/>
</dbReference>
<keyword evidence="2" id="KW-1185">Reference proteome</keyword>
<name>A0ABR7ERS9_9FIRM</name>
<organism evidence="1 2">
    <name type="scientific">Dorea hominis</name>
    <dbReference type="NCBI Taxonomy" id="2763040"/>
    <lineage>
        <taxon>Bacteria</taxon>
        <taxon>Bacillati</taxon>
        <taxon>Bacillota</taxon>
        <taxon>Clostridia</taxon>
        <taxon>Lachnospirales</taxon>
        <taxon>Lachnospiraceae</taxon>
        <taxon>Dorea</taxon>
    </lineage>
</organism>
<proteinExistence type="predicted"/>
<dbReference type="RefSeq" id="WP_186855326.1">
    <property type="nucleotide sequence ID" value="NZ_JACOOY010000002.1"/>
</dbReference>
<protein>
    <submittedName>
        <fullName evidence="1">Uncharacterized protein</fullName>
    </submittedName>
</protein>
<evidence type="ECO:0000313" key="2">
    <source>
        <dbReference type="Proteomes" id="UP000647235"/>
    </source>
</evidence>
<sequence>MSFVYNDKAWQIVEYKNLYYIELYTRSIRVYNQSFDQILKRDNPQYYYAQILVVEDTLFAMGKDTTFIDVLQIPSLELVKRIKWNEERYFVRSESTNMIYNKQEQLVYSGLYSDKKDTAVLTIIHINEDYREEVVWQSEHTYLLQILYSKRKKDYLLCYRKIYEENRREVFWEELAWLRSGKMFMRYEMEQDQDFWDYAFDRKEKIWFRGCFAPAWKSYLVKLEDSRKMDSFRKLTEINDLLAFSEDGKRCAYVIPGKTSKVYIYSLEKEACEREITLKDSELSWCEIQFIGNRYIAVRGCDYMFWYEI</sequence>
<dbReference type="Proteomes" id="UP000647235">
    <property type="component" value="Unassembled WGS sequence"/>
</dbReference>
<evidence type="ECO:0000313" key="1">
    <source>
        <dbReference type="EMBL" id="MBC5664058.1"/>
    </source>
</evidence>
<comment type="caution">
    <text evidence="1">The sequence shown here is derived from an EMBL/GenBank/DDBJ whole genome shotgun (WGS) entry which is preliminary data.</text>
</comment>
<accession>A0ABR7ERS9</accession>
<reference evidence="1 2" key="1">
    <citation type="submission" date="2020-08" db="EMBL/GenBank/DDBJ databases">
        <title>Genome public.</title>
        <authorList>
            <person name="Liu C."/>
            <person name="Sun Q."/>
        </authorList>
    </citation>
    <scope>NUCLEOTIDE SEQUENCE [LARGE SCALE GENOMIC DNA]</scope>
    <source>
        <strain evidence="1 2">NSJ-36</strain>
    </source>
</reference>